<evidence type="ECO:0000256" key="9">
    <source>
        <dbReference type="ARBA" id="ARBA00063372"/>
    </source>
</evidence>
<reference evidence="16" key="1">
    <citation type="journal article" date="2019" name="bioRxiv">
        <title>The Genome of the Zebra Mussel, Dreissena polymorpha: A Resource for Invasive Species Research.</title>
        <authorList>
            <person name="McCartney M.A."/>
            <person name="Auch B."/>
            <person name="Kono T."/>
            <person name="Mallez S."/>
            <person name="Zhang Y."/>
            <person name="Obille A."/>
            <person name="Becker A."/>
            <person name="Abrahante J.E."/>
            <person name="Garbe J."/>
            <person name="Badalamenti J.P."/>
            <person name="Herman A."/>
            <person name="Mangelson H."/>
            <person name="Liachko I."/>
            <person name="Sullivan S."/>
            <person name="Sone E.D."/>
            <person name="Koren S."/>
            <person name="Silverstein K.A.T."/>
            <person name="Beckman K.B."/>
            <person name="Gohl D.M."/>
        </authorList>
    </citation>
    <scope>NUCLEOTIDE SEQUENCE</scope>
    <source>
        <strain evidence="16">Duluth1</strain>
        <tissue evidence="16">Whole animal</tissue>
    </source>
</reference>
<evidence type="ECO:0000313" key="16">
    <source>
        <dbReference type="EMBL" id="KAH3832067.1"/>
    </source>
</evidence>
<gene>
    <name evidence="16" type="ORF">DPMN_105343</name>
</gene>
<name>A0A9D4HGP1_DREPO</name>
<proteinExistence type="inferred from homology"/>
<evidence type="ECO:0000256" key="4">
    <source>
        <dbReference type="ARBA" id="ARBA00022499"/>
    </source>
</evidence>
<dbReference type="EMBL" id="JAIWYP010000004">
    <property type="protein sequence ID" value="KAH3832067.1"/>
    <property type="molecule type" value="Genomic_DNA"/>
</dbReference>
<dbReference type="SUPFAM" id="SSF48371">
    <property type="entry name" value="ARM repeat"/>
    <property type="match status" value="1"/>
</dbReference>
<comment type="catalytic activity">
    <reaction evidence="1">
        <text>S-ubiquitinyl-[E2 ubiquitin-conjugating enzyme]-L-cysteine + [acceptor protein]-L-lysine = [E2 ubiquitin-conjugating enzyme]-L-cysteine + N(6)-ubiquitinyl-[acceptor protein]-L-lysine.</text>
        <dbReference type="EC" id="2.3.2.26"/>
    </reaction>
</comment>
<dbReference type="Gene3D" id="3.30.2160.10">
    <property type="entry name" value="Hect, E3 ligase catalytic domain"/>
    <property type="match status" value="1"/>
</dbReference>
<dbReference type="SMART" id="SM00119">
    <property type="entry name" value="HECTc"/>
    <property type="match status" value="1"/>
</dbReference>
<evidence type="ECO:0000259" key="15">
    <source>
        <dbReference type="PROSITE" id="PS50237"/>
    </source>
</evidence>
<dbReference type="FunFam" id="3.30.2160.10:FF:000002">
    <property type="entry name" value="Putative Ubiquitin-protein ligase E3C"/>
    <property type="match status" value="1"/>
</dbReference>
<sequence length="1069" mass="121801">MYSFEGDFRRKPVVSLRGASKKEERTTLLKRAQEERNKREDQRLRQENAIKIQKYYRGHRIRMEQKGAMQFQFDKMKTMVGKGPYTENTLQEFVKLICKFYADKVDGERLVWLCQLLVKHKDVYLRILTSDSTQGHLQIKNILTLCLRYLTSIVDSGQSIAIPMRMLEVFTTPTTLQNPNFLKTLWRCLIEKGYFECMRRLLEHKVPGSMERGPQPPTPVAGSILDLVMQPICYAAQCKDSAFSQQVLSYVCKTLLCPAYSEQVSQFLIPAMAYGKYPFPFVDLITTLITGSKEQGAGKNKGSGQSSSEKPAPIEKTAWLLGAFVTLGAKALDDLPHSAVCGYLQVIQWLLPSLPAARDDDDDDDDSDEEEDMETDDDSELAEVREACLSALDSHTHVSQIVGLVGKVHCKAPVLHAVAVICHCLISQHRYSIHRRRMLFSLAYNPTFIRNLWKFCVQESTVTHTRETKPLIHLLSCSQAMEGTDMARIVPLLSTFCSMFSHSLHTLHDADFYGGIKGPGSSMPFELKEVENMSMALRDVCLGILELAHPDARPTVNDDYRRVLANKGQRKDTKELSKETKEWGSLFKVVAGLVRQIYTRDSRKSFCGKNHWLTDRFKIIADAPSQIYGSSMLVRRPFVTMQSLTRINAEEGGPPLSNRDVKNLVILTELPFVVAFHERVKIFHKFLQKDKEEFQTETSQFIGTRSVSVMIRRNYIYEDAFEKLSLDNEPNLKYKMRVQLVNAAGMDEAGIDGGGIFREFLGQLLKTGFDPNRGFFSQTTDSGRLLFPNQQSALLVDNFEQHYFFLGRMLGKAIYENMLVELPMASFFLSKLLSRHLGNLDIDHLASLDPEIYKNLLFLKHYEGDVSDLGLDFTVAGDEFGKTKVVELKHGGRNIPVTTNNRIEYIHLMADFYLNKRIHKQCAAFRNGLSDLLNLEWLRMFDQQELQVLISGAAVPIDIDDLRTYTNYSGGYAADHPVIKMFWEIVEDFTDEQKRQLLKFITSCSRPPLLGFKELYPAFCIHNAGREADRLPTASTCMNLLKLPEFHDYGMLRDKLLYSIESEAGFELS</sequence>
<keyword evidence="4" id="KW-1017">Isopeptide bond</keyword>
<dbReference type="GO" id="GO:0006511">
    <property type="term" value="P:ubiquitin-dependent protein catabolic process"/>
    <property type="evidence" value="ECO:0007669"/>
    <property type="project" value="TreeGrafter"/>
</dbReference>
<dbReference type="EC" id="2.3.2.26" evidence="3"/>
<reference evidence="16" key="2">
    <citation type="submission" date="2020-11" db="EMBL/GenBank/DDBJ databases">
        <authorList>
            <person name="McCartney M.A."/>
            <person name="Auch B."/>
            <person name="Kono T."/>
            <person name="Mallez S."/>
            <person name="Becker A."/>
            <person name="Gohl D.M."/>
            <person name="Silverstein K.A.T."/>
            <person name="Koren S."/>
            <person name="Bechman K.B."/>
            <person name="Herman A."/>
            <person name="Abrahante J.E."/>
            <person name="Garbe J."/>
        </authorList>
    </citation>
    <scope>NUCLEOTIDE SEQUENCE</scope>
    <source>
        <strain evidence="16">Duluth1</strain>
        <tissue evidence="16">Whole animal</tissue>
    </source>
</reference>
<organism evidence="16 17">
    <name type="scientific">Dreissena polymorpha</name>
    <name type="common">Zebra mussel</name>
    <name type="synonym">Mytilus polymorpha</name>
    <dbReference type="NCBI Taxonomy" id="45954"/>
    <lineage>
        <taxon>Eukaryota</taxon>
        <taxon>Metazoa</taxon>
        <taxon>Spiralia</taxon>
        <taxon>Lophotrochozoa</taxon>
        <taxon>Mollusca</taxon>
        <taxon>Bivalvia</taxon>
        <taxon>Autobranchia</taxon>
        <taxon>Heteroconchia</taxon>
        <taxon>Euheterodonta</taxon>
        <taxon>Imparidentia</taxon>
        <taxon>Neoheterodontei</taxon>
        <taxon>Myida</taxon>
        <taxon>Dreissenoidea</taxon>
        <taxon>Dreissenidae</taxon>
        <taxon>Dreissena</taxon>
    </lineage>
</organism>
<dbReference type="SMART" id="SM00015">
    <property type="entry name" value="IQ"/>
    <property type="match status" value="1"/>
</dbReference>
<dbReference type="CDD" id="cd23767">
    <property type="entry name" value="IQCD"/>
    <property type="match status" value="1"/>
</dbReference>
<dbReference type="InterPro" id="IPR035983">
    <property type="entry name" value="Hect_E3_ubiquitin_ligase"/>
</dbReference>
<evidence type="ECO:0000256" key="5">
    <source>
        <dbReference type="ARBA" id="ARBA00022679"/>
    </source>
</evidence>
<evidence type="ECO:0000256" key="8">
    <source>
        <dbReference type="ARBA" id="ARBA00061050"/>
    </source>
</evidence>
<keyword evidence="7" id="KW-0832">Ubl conjugation</keyword>
<comment type="subunit">
    <text evidence="9">Interacts with 26S proteasomes. Interacts (via the HECT domain) with UBE2D1 and, less efficiently, with UBE2L3.</text>
</comment>
<dbReference type="OrthoDB" id="8068875at2759"/>
<feature type="region of interest" description="Disordered" evidence="14">
    <location>
        <begin position="356"/>
        <end position="381"/>
    </location>
</feature>
<evidence type="ECO:0000256" key="6">
    <source>
        <dbReference type="ARBA" id="ARBA00022786"/>
    </source>
</evidence>
<accession>A0A9D4HGP1</accession>
<evidence type="ECO:0000256" key="2">
    <source>
        <dbReference type="ARBA" id="ARBA00004906"/>
    </source>
</evidence>
<dbReference type="FunFam" id="3.30.2410.10:FF:000011">
    <property type="entry name" value="Putative Ubiquitin-protein ligase E3C"/>
    <property type="match status" value="1"/>
</dbReference>
<keyword evidence="6 13" id="KW-0833">Ubl conjugation pathway</keyword>
<dbReference type="InterPro" id="IPR016024">
    <property type="entry name" value="ARM-type_fold"/>
</dbReference>
<feature type="domain" description="HECT" evidence="15">
    <location>
        <begin position="728"/>
        <end position="1069"/>
    </location>
</feature>
<dbReference type="PROSITE" id="PS50096">
    <property type="entry name" value="IQ"/>
    <property type="match status" value="1"/>
</dbReference>
<feature type="active site" description="Glycyl thioester intermediate" evidence="13">
    <location>
        <position position="1037"/>
    </location>
</feature>
<dbReference type="Pfam" id="PF00632">
    <property type="entry name" value="HECT"/>
    <property type="match status" value="1"/>
</dbReference>
<feature type="compositionally biased region" description="Acidic residues" evidence="14">
    <location>
        <begin position="359"/>
        <end position="381"/>
    </location>
</feature>
<dbReference type="CDD" id="cd00078">
    <property type="entry name" value="HECTc"/>
    <property type="match status" value="1"/>
</dbReference>
<dbReference type="Gene3D" id="3.90.1750.10">
    <property type="entry name" value="Hect, E3 ligase catalytic domains"/>
    <property type="match status" value="1"/>
</dbReference>
<evidence type="ECO:0000256" key="3">
    <source>
        <dbReference type="ARBA" id="ARBA00012485"/>
    </source>
</evidence>
<comment type="similarity">
    <text evidence="8">Belongs to the UBE3C family.</text>
</comment>
<evidence type="ECO:0000256" key="14">
    <source>
        <dbReference type="SAM" id="MobiDB-lite"/>
    </source>
</evidence>
<dbReference type="PANTHER" id="PTHR45700:SF2">
    <property type="entry name" value="UBIQUITIN-PROTEIN LIGASE E3C"/>
    <property type="match status" value="1"/>
</dbReference>
<evidence type="ECO:0000256" key="13">
    <source>
        <dbReference type="PROSITE-ProRule" id="PRU00104"/>
    </source>
</evidence>
<comment type="pathway">
    <text evidence="2">Protein modification; protein ubiquitination.</text>
</comment>
<comment type="caution">
    <text evidence="16">The sequence shown here is derived from an EMBL/GenBank/DDBJ whole genome shotgun (WGS) entry which is preliminary data.</text>
</comment>
<dbReference type="Proteomes" id="UP000828390">
    <property type="component" value="Unassembled WGS sequence"/>
</dbReference>
<protein>
    <recommendedName>
        <fullName evidence="10">Ubiquitin-protein ligase E3C</fullName>
        <ecNumber evidence="3">2.3.2.26</ecNumber>
    </recommendedName>
    <alternativeName>
        <fullName evidence="11">HECT-type ubiquitin transferase E3C</fullName>
    </alternativeName>
    <alternativeName>
        <fullName evidence="12">RTA-associated ubiquitin ligase</fullName>
    </alternativeName>
</protein>
<dbReference type="InterPro" id="IPR000048">
    <property type="entry name" value="IQ_motif_EF-hand-BS"/>
</dbReference>
<dbReference type="Gene3D" id="3.30.2410.10">
    <property type="entry name" value="Hect, E3 ligase catalytic domain"/>
    <property type="match status" value="1"/>
</dbReference>
<dbReference type="SUPFAM" id="SSF56204">
    <property type="entry name" value="Hect, E3 ligase catalytic domain"/>
    <property type="match status" value="1"/>
</dbReference>
<dbReference type="GO" id="GO:0061630">
    <property type="term" value="F:ubiquitin protein ligase activity"/>
    <property type="evidence" value="ECO:0007669"/>
    <property type="project" value="UniProtKB-EC"/>
</dbReference>
<dbReference type="InterPro" id="IPR000569">
    <property type="entry name" value="HECT_dom"/>
</dbReference>
<dbReference type="PROSITE" id="PS50237">
    <property type="entry name" value="HECT"/>
    <property type="match status" value="1"/>
</dbReference>
<evidence type="ECO:0000256" key="11">
    <source>
        <dbReference type="ARBA" id="ARBA00077269"/>
    </source>
</evidence>
<evidence type="ECO:0000313" key="17">
    <source>
        <dbReference type="Proteomes" id="UP000828390"/>
    </source>
</evidence>
<dbReference type="PANTHER" id="PTHR45700">
    <property type="entry name" value="UBIQUITIN-PROTEIN LIGASE E3C"/>
    <property type="match status" value="1"/>
</dbReference>
<evidence type="ECO:0000256" key="10">
    <source>
        <dbReference type="ARBA" id="ARBA00067506"/>
    </source>
</evidence>
<dbReference type="AlphaFoldDB" id="A0A9D4HGP1"/>
<keyword evidence="5" id="KW-0808">Transferase</keyword>
<evidence type="ECO:0000256" key="12">
    <source>
        <dbReference type="ARBA" id="ARBA00081642"/>
    </source>
</evidence>
<dbReference type="GO" id="GO:0000209">
    <property type="term" value="P:protein polyubiquitination"/>
    <property type="evidence" value="ECO:0007669"/>
    <property type="project" value="InterPro"/>
</dbReference>
<evidence type="ECO:0000256" key="1">
    <source>
        <dbReference type="ARBA" id="ARBA00000885"/>
    </source>
</evidence>
<dbReference type="InterPro" id="IPR044611">
    <property type="entry name" value="E3A/B/C-like"/>
</dbReference>
<evidence type="ECO:0000256" key="7">
    <source>
        <dbReference type="ARBA" id="ARBA00022843"/>
    </source>
</evidence>
<dbReference type="FunFam" id="3.90.1750.10:FF:000014">
    <property type="entry name" value="Putative Ubiquitin-protein ligase E3C"/>
    <property type="match status" value="1"/>
</dbReference>
<keyword evidence="17" id="KW-1185">Reference proteome</keyword>